<reference evidence="5 6" key="1">
    <citation type="journal article" date="2024" name="Commun. Biol.">
        <title>Comparative genomic analysis of thermophilic fungi reveals convergent evolutionary adaptations and gene losses.</title>
        <authorList>
            <person name="Steindorff A.S."/>
            <person name="Aguilar-Pontes M.V."/>
            <person name="Robinson A.J."/>
            <person name="Andreopoulos B."/>
            <person name="LaButti K."/>
            <person name="Kuo A."/>
            <person name="Mondo S."/>
            <person name="Riley R."/>
            <person name="Otillar R."/>
            <person name="Haridas S."/>
            <person name="Lipzen A."/>
            <person name="Grimwood J."/>
            <person name="Schmutz J."/>
            <person name="Clum A."/>
            <person name="Reid I.D."/>
            <person name="Moisan M.C."/>
            <person name="Butler G."/>
            <person name="Nguyen T.T.M."/>
            <person name="Dewar K."/>
            <person name="Conant G."/>
            <person name="Drula E."/>
            <person name="Henrissat B."/>
            <person name="Hansel C."/>
            <person name="Singer S."/>
            <person name="Hutchinson M.I."/>
            <person name="de Vries R.P."/>
            <person name="Natvig D.O."/>
            <person name="Powell A.J."/>
            <person name="Tsang A."/>
            <person name="Grigoriev I.V."/>
        </authorList>
    </citation>
    <scope>NUCLEOTIDE SEQUENCE [LARGE SCALE GENOMIC DNA]</scope>
    <source>
        <strain evidence="5 6">ATCC 22073</strain>
    </source>
</reference>
<feature type="compositionally biased region" description="Low complexity" evidence="3">
    <location>
        <begin position="63"/>
        <end position="75"/>
    </location>
</feature>
<feature type="compositionally biased region" description="Basic and acidic residues" evidence="3">
    <location>
        <begin position="279"/>
        <end position="293"/>
    </location>
</feature>
<evidence type="ECO:0000256" key="2">
    <source>
        <dbReference type="ARBA" id="ARBA00023054"/>
    </source>
</evidence>
<feature type="compositionally biased region" description="Acidic residues" evidence="3">
    <location>
        <begin position="48"/>
        <end position="62"/>
    </location>
</feature>
<feature type="region of interest" description="Disordered" evidence="3">
    <location>
        <begin position="328"/>
        <end position="357"/>
    </location>
</feature>
<dbReference type="RefSeq" id="XP_070870416.1">
    <property type="nucleotide sequence ID" value="XM_071007181.1"/>
</dbReference>
<name>A0ABR4DN86_9PEZI</name>
<dbReference type="InterPro" id="IPR018612">
    <property type="entry name" value="NSRP1_N"/>
</dbReference>
<evidence type="ECO:0000313" key="5">
    <source>
        <dbReference type="EMBL" id="KAL2271692.1"/>
    </source>
</evidence>
<accession>A0ABR4DN86</accession>
<feature type="compositionally biased region" description="Low complexity" evidence="3">
    <location>
        <begin position="153"/>
        <end position="162"/>
    </location>
</feature>
<comment type="similarity">
    <text evidence="1">Belongs to the NSRP1 family.</text>
</comment>
<feature type="domain" description="Nuclear speckle splicing regulatory protein 1 N-terminal" evidence="4">
    <location>
        <begin position="122"/>
        <end position="241"/>
    </location>
</feature>
<dbReference type="EMBL" id="JAZGUE010000001">
    <property type="protein sequence ID" value="KAL2271692.1"/>
    <property type="molecule type" value="Genomic_DNA"/>
</dbReference>
<dbReference type="InterPro" id="IPR053246">
    <property type="entry name" value="NS_splicing_regulatory_protein"/>
</dbReference>
<feature type="compositionally biased region" description="Basic and acidic residues" evidence="3">
    <location>
        <begin position="34"/>
        <end position="46"/>
    </location>
</feature>
<gene>
    <name evidence="5" type="ORF">VTJ83DRAFT_1063</name>
</gene>
<keyword evidence="2" id="KW-0175">Coiled coil</keyword>
<feature type="compositionally biased region" description="Basic and acidic residues" evidence="3">
    <location>
        <begin position="411"/>
        <end position="421"/>
    </location>
</feature>
<dbReference type="PANTHER" id="PTHR47845">
    <property type="entry name" value="NUCLEAR SPECKLE SPLICING REGULATORY PROTEIN 1 HOMOLOG"/>
    <property type="match status" value="1"/>
</dbReference>
<dbReference type="Proteomes" id="UP001600064">
    <property type="component" value="Unassembled WGS sequence"/>
</dbReference>
<organism evidence="5 6">
    <name type="scientific">Remersonia thermophila</name>
    <dbReference type="NCBI Taxonomy" id="72144"/>
    <lineage>
        <taxon>Eukaryota</taxon>
        <taxon>Fungi</taxon>
        <taxon>Dikarya</taxon>
        <taxon>Ascomycota</taxon>
        <taxon>Pezizomycotina</taxon>
        <taxon>Sordariomycetes</taxon>
        <taxon>Sordariomycetidae</taxon>
        <taxon>Sordariales</taxon>
        <taxon>Sordariales incertae sedis</taxon>
        <taxon>Remersonia</taxon>
    </lineage>
</organism>
<feature type="compositionally biased region" description="Basic and acidic residues" evidence="3">
    <location>
        <begin position="163"/>
        <end position="241"/>
    </location>
</feature>
<dbReference type="PANTHER" id="PTHR47845:SF1">
    <property type="entry name" value="NUCLEAR SPECKLE SPLICING REGULATORY PROTEIN 1 HOMOLOG"/>
    <property type="match status" value="1"/>
</dbReference>
<feature type="region of interest" description="Disordered" evidence="3">
    <location>
        <begin position="384"/>
        <end position="421"/>
    </location>
</feature>
<keyword evidence="6" id="KW-1185">Reference proteome</keyword>
<evidence type="ECO:0000256" key="1">
    <source>
        <dbReference type="ARBA" id="ARBA00010126"/>
    </source>
</evidence>
<evidence type="ECO:0000313" key="6">
    <source>
        <dbReference type="Proteomes" id="UP001600064"/>
    </source>
</evidence>
<comment type="caution">
    <text evidence="5">The sequence shown here is derived from an EMBL/GenBank/DDBJ whole genome shotgun (WGS) entry which is preliminary data.</text>
</comment>
<proteinExistence type="inferred from homology"/>
<feature type="compositionally biased region" description="Low complexity" evidence="3">
    <location>
        <begin position="99"/>
        <end position="111"/>
    </location>
</feature>
<sequence length="443" mass="49476">MSKPVISFGLKKANPAKPAPPRKPNALGRPPNAFDRKPNAFEKPAEEGSGDEDGPQEIEITELDTTTTTTITTITFASDERRKKPNASRPPAHPPRSKNPPSTSAASAANPYGDLSSALTSHKHASSAEALDPSIYDYDAAYDKIQAARKAARAASEEASAAEAKKPKYFDALKAAAEQRERDRQLNEERRLQREREAEGGQFEDKEKFVTEAYRRKQEELRRMREEEKKREEEEEKERAQGKGMLGFYKGMLAREEKEHELLEKAARGEIELPAAGADGDHDGGVQEKTAEELAKEINAMGGNVMVNEDGEVVDKRQLLKGGLNVSARKQAELDKERERKLAAEAEARAERERKAREEARARAVYAEGGKRAMLERQARMLERQLEESRKRAREEAEQEAAKLQMSAKSRKTEEEISSARERYLARKRAAEEAKKNGGGDLP</sequence>
<feature type="compositionally biased region" description="Basic and acidic residues" evidence="3">
    <location>
        <begin position="330"/>
        <end position="357"/>
    </location>
</feature>
<feature type="region of interest" description="Disordered" evidence="3">
    <location>
        <begin position="1"/>
        <end position="133"/>
    </location>
</feature>
<feature type="region of interest" description="Disordered" evidence="3">
    <location>
        <begin position="148"/>
        <end position="243"/>
    </location>
</feature>
<evidence type="ECO:0000259" key="4">
    <source>
        <dbReference type="Pfam" id="PF09745"/>
    </source>
</evidence>
<dbReference type="GeneID" id="98121825"/>
<feature type="compositionally biased region" description="Basic and acidic residues" evidence="3">
    <location>
        <begin position="384"/>
        <end position="396"/>
    </location>
</feature>
<evidence type="ECO:0000256" key="3">
    <source>
        <dbReference type="SAM" id="MobiDB-lite"/>
    </source>
</evidence>
<protein>
    <recommendedName>
        <fullName evidence="4">Nuclear speckle splicing regulatory protein 1 N-terminal domain-containing protein</fullName>
    </recommendedName>
</protein>
<feature type="region of interest" description="Disordered" evidence="3">
    <location>
        <begin position="269"/>
        <end position="293"/>
    </location>
</feature>
<dbReference type="Pfam" id="PF09745">
    <property type="entry name" value="NSRP1_N"/>
    <property type="match status" value="1"/>
</dbReference>